<dbReference type="InterPro" id="IPR050790">
    <property type="entry name" value="ExbB/TolQ_transport"/>
</dbReference>
<organism evidence="11 12">
    <name type="scientific">Vibrio panuliri</name>
    <dbReference type="NCBI Taxonomy" id="1381081"/>
    <lineage>
        <taxon>Bacteria</taxon>
        <taxon>Pseudomonadati</taxon>
        <taxon>Pseudomonadota</taxon>
        <taxon>Gammaproteobacteria</taxon>
        <taxon>Vibrionales</taxon>
        <taxon>Vibrionaceae</taxon>
        <taxon>Vibrio</taxon>
    </lineage>
</organism>
<feature type="chain" id="PRO_5012458024" description="MotA/TolQ/ExbB proton channel domain-containing protein" evidence="9">
    <location>
        <begin position="21"/>
        <end position="429"/>
    </location>
</feature>
<dbReference type="Proteomes" id="UP000186313">
    <property type="component" value="Unassembled WGS sequence"/>
</dbReference>
<evidence type="ECO:0000256" key="8">
    <source>
        <dbReference type="SAM" id="Phobius"/>
    </source>
</evidence>
<evidence type="ECO:0000256" key="6">
    <source>
        <dbReference type="RuleBase" id="RU004057"/>
    </source>
</evidence>
<sequence>MKSVWLMIALAVGWQSSVSASELDRVLQQVKQGSSIEKKHAEQRVQQALGELSDARATLAEAQDKLKQTNASNIALEDRILQLQESLKQRRSQYQAQRESMNSVFKHVVEHGDLMLQRVSPHGLWQFDQSGFVQQKEESVDIAHIKSLWLALLEQSVLSSKTLRSEQTILLANGQQQIAQVTQYGPFNAYASGEGSSWLHYLAGEQVWMEMAPQPAIAVDPQQMVIDPSFGALLDKQANAPTWLERMEPAGVVGVLIGLIGLIGVGIAVVRSVALRKAKREIYAQMSEREASEGNALGRVMLASKQCHGAQLEAVIDEAVLKEVPNFKTGVGSLAVFASIPPLLGLLGTVDGMIETFRIITEHGSADSQLLSGGISQALLTTEMGLMVAVPLLLLHCGLKAQSSQLIEVLEQQSAGLIVLRQQADAQES</sequence>
<dbReference type="Pfam" id="PF01618">
    <property type="entry name" value="MotA_ExbB"/>
    <property type="match status" value="1"/>
</dbReference>
<comment type="subcellular location">
    <subcellularLocation>
        <location evidence="1">Cell membrane</location>
        <topology evidence="1">Multi-pass membrane protein</topology>
    </subcellularLocation>
    <subcellularLocation>
        <location evidence="6">Membrane</location>
        <topology evidence="6">Multi-pass membrane protein</topology>
    </subcellularLocation>
</comment>
<evidence type="ECO:0000313" key="12">
    <source>
        <dbReference type="Proteomes" id="UP000186313"/>
    </source>
</evidence>
<keyword evidence="5 8" id="KW-0472">Membrane</keyword>
<dbReference type="InterPro" id="IPR017270">
    <property type="entry name" value="MotA/TolQ/ExbB-rel"/>
</dbReference>
<feature type="coiled-coil region" evidence="7">
    <location>
        <begin position="38"/>
        <end position="86"/>
    </location>
</feature>
<keyword evidence="2" id="KW-1003">Cell membrane</keyword>
<keyword evidence="9" id="KW-0732">Signal</keyword>
<evidence type="ECO:0000313" key="11">
    <source>
        <dbReference type="EMBL" id="OLQ93219.1"/>
    </source>
</evidence>
<evidence type="ECO:0000259" key="10">
    <source>
        <dbReference type="Pfam" id="PF01618"/>
    </source>
</evidence>
<evidence type="ECO:0000256" key="4">
    <source>
        <dbReference type="ARBA" id="ARBA00022989"/>
    </source>
</evidence>
<protein>
    <recommendedName>
        <fullName evidence="10">MotA/TolQ/ExbB proton channel domain-containing protein</fullName>
    </recommendedName>
</protein>
<keyword evidence="7" id="KW-0175">Coiled coil</keyword>
<evidence type="ECO:0000256" key="3">
    <source>
        <dbReference type="ARBA" id="ARBA00022692"/>
    </source>
</evidence>
<dbReference type="InterPro" id="IPR002898">
    <property type="entry name" value="MotA_ExbB_proton_chnl"/>
</dbReference>
<name>A0A1Q9HQS3_9VIBR</name>
<evidence type="ECO:0000256" key="7">
    <source>
        <dbReference type="SAM" id="Coils"/>
    </source>
</evidence>
<evidence type="ECO:0000256" key="5">
    <source>
        <dbReference type="ARBA" id="ARBA00023136"/>
    </source>
</evidence>
<comment type="caution">
    <text evidence="11">The sequence shown here is derived from an EMBL/GenBank/DDBJ whole genome shotgun (WGS) entry which is preliminary data.</text>
</comment>
<keyword evidence="6" id="KW-0813">Transport</keyword>
<evidence type="ECO:0000256" key="2">
    <source>
        <dbReference type="ARBA" id="ARBA00022475"/>
    </source>
</evidence>
<gene>
    <name evidence="11" type="ORF">BIY22_01630</name>
</gene>
<dbReference type="PANTHER" id="PTHR30625">
    <property type="entry name" value="PROTEIN TOLQ"/>
    <property type="match status" value="1"/>
</dbReference>
<keyword evidence="3 8" id="KW-0812">Transmembrane</keyword>
<comment type="similarity">
    <text evidence="6">Belongs to the exbB/tolQ family.</text>
</comment>
<feature type="transmembrane region" description="Helical" evidence="8">
    <location>
        <begin position="250"/>
        <end position="270"/>
    </location>
</feature>
<dbReference type="GO" id="GO:0017038">
    <property type="term" value="P:protein import"/>
    <property type="evidence" value="ECO:0007669"/>
    <property type="project" value="TreeGrafter"/>
</dbReference>
<dbReference type="GO" id="GO:0005886">
    <property type="term" value="C:plasma membrane"/>
    <property type="evidence" value="ECO:0007669"/>
    <property type="project" value="UniProtKB-SubCell"/>
</dbReference>
<dbReference type="STRING" id="1381081.BIY22_01630"/>
<proteinExistence type="inferred from homology"/>
<feature type="domain" description="MotA/TolQ/ExbB proton channel" evidence="10">
    <location>
        <begin position="307"/>
        <end position="411"/>
    </location>
</feature>
<keyword evidence="4 8" id="KW-1133">Transmembrane helix</keyword>
<reference evidence="11 12" key="1">
    <citation type="submission" date="2016-09" db="EMBL/GenBank/DDBJ databases">
        <title>Genomic Taxonomy of the Vibrionaceae.</title>
        <authorList>
            <person name="Gonzalez-Castillo A."/>
            <person name="Gomez-Gil B."/>
            <person name="Enciso-Ibarra K."/>
        </authorList>
    </citation>
    <scope>NUCLEOTIDE SEQUENCE [LARGE SCALE GENOMIC DNA]</scope>
    <source>
        <strain evidence="11 12">CAIM 703</strain>
    </source>
</reference>
<evidence type="ECO:0000256" key="9">
    <source>
        <dbReference type="SAM" id="SignalP"/>
    </source>
</evidence>
<feature type="signal peptide" evidence="9">
    <location>
        <begin position="1"/>
        <end position="20"/>
    </location>
</feature>
<dbReference type="AlphaFoldDB" id="A0A1Q9HQS3"/>
<dbReference type="PANTHER" id="PTHR30625:SF11">
    <property type="entry name" value="MOTA_TOLQ_EXBB PROTON CHANNEL DOMAIN-CONTAINING PROTEIN"/>
    <property type="match status" value="1"/>
</dbReference>
<dbReference type="EMBL" id="MJMJ01000001">
    <property type="protein sequence ID" value="OLQ93219.1"/>
    <property type="molecule type" value="Genomic_DNA"/>
</dbReference>
<accession>A0A1Q9HQS3</accession>
<dbReference type="RefSeq" id="WP_075705858.1">
    <property type="nucleotide sequence ID" value="NZ_MJMJ01000001.1"/>
</dbReference>
<evidence type="ECO:0000256" key="1">
    <source>
        <dbReference type="ARBA" id="ARBA00004651"/>
    </source>
</evidence>
<keyword evidence="6" id="KW-0653">Protein transport</keyword>
<dbReference type="PIRSF" id="PIRSF037714">
    <property type="entry name" value="TolR"/>
    <property type="match status" value="1"/>
</dbReference>